<evidence type="ECO:0000313" key="3">
    <source>
        <dbReference type="Proteomes" id="UP000054166"/>
    </source>
</evidence>
<name>A0A0C3FYD2_PILCF</name>
<keyword evidence="1" id="KW-0472">Membrane</keyword>
<dbReference type="InParanoid" id="A0A0C3FYD2"/>
<dbReference type="HOGENOM" id="CLU_2197927_0_0_1"/>
<feature type="transmembrane region" description="Helical" evidence="1">
    <location>
        <begin position="12"/>
        <end position="36"/>
    </location>
</feature>
<dbReference type="EMBL" id="KN832991">
    <property type="protein sequence ID" value="KIM83221.1"/>
    <property type="molecule type" value="Genomic_DNA"/>
</dbReference>
<evidence type="ECO:0000256" key="1">
    <source>
        <dbReference type="SAM" id="Phobius"/>
    </source>
</evidence>
<gene>
    <name evidence="2" type="ORF">PILCRDRAFT_436285</name>
</gene>
<reference evidence="2 3" key="1">
    <citation type="submission" date="2014-04" db="EMBL/GenBank/DDBJ databases">
        <authorList>
            <consortium name="DOE Joint Genome Institute"/>
            <person name="Kuo A."/>
            <person name="Tarkka M."/>
            <person name="Buscot F."/>
            <person name="Kohler A."/>
            <person name="Nagy L.G."/>
            <person name="Floudas D."/>
            <person name="Copeland A."/>
            <person name="Barry K.W."/>
            <person name="Cichocki N."/>
            <person name="Veneault-Fourrey C."/>
            <person name="LaButti K."/>
            <person name="Lindquist E.A."/>
            <person name="Lipzen A."/>
            <person name="Lundell T."/>
            <person name="Morin E."/>
            <person name="Murat C."/>
            <person name="Sun H."/>
            <person name="Tunlid A."/>
            <person name="Henrissat B."/>
            <person name="Grigoriev I.V."/>
            <person name="Hibbett D.S."/>
            <person name="Martin F."/>
            <person name="Nordberg H.P."/>
            <person name="Cantor M.N."/>
            <person name="Hua S.X."/>
        </authorList>
    </citation>
    <scope>NUCLEOTIDE SEQUENCE [LARGE SCALE GENOMIC DNA]</scope>
    <source>
        <strain evidence="2 3">F 1598</strain>
    </source>
</reference>
<dbReference type="AlphaFoldDB" id="A0A0C3FYD2"/>
<organism evidence="2 3">
    <name type="scientific">Piloderma croceum (strain F 1598)</name>
    <dbReference type="NCBI Taxonomy" id="765440"/>
    <lineage>
        <taxon>Eukaryota</taxon>
        <taxon>Fungi</taxon>
        <taxon>Dikarya</taxon>
        <taxon>Basidiomycota</taxon>
        <taxon>Agaricomycotina</taxon>
        <taxon>Agaricomycetes</taxon>
        <taxon>Agaricomycetidae</taxon>
        <taxon>Atheliales</taxon>
        <taxon>Atheliaceae</taxon>
        <taxon>Piloderma</taxon>
    </lineage>
</organism>
<keyword evidence="1" id="KW-1133">Transmembrane helix</keyword>
<sequence length="108" mass="12039">MTLVKDAFGDRIMNFINGSWLAAAFFTTPSTAIVLLKVHTSHILSFCGPWNKGGQEEGFRMRLLWCFSAGAETVFMRSLQISTVLHKNLPEKCLEGSQGRLVTINIAY</sequence>
<accession>A0A0C3FYD2</accession>
<keyword evidence="1" id="KW-0812">Transmembrane</keyword>
<protein>
    <submittedName>
        <fullName evidence="2">Uncharacterized protein</fullName>
    </submittedName>
</protein>
<dbReference type="Proteomes" id="UP000054166">
    <property type="component" value="Unassembled WGS sequence"/>
</dbReference>
<evidence type="ECO:0000313" key="2">
    <source>
        <dbReference type="EMBL" id="KIM83221.1"/>
    </source>
</evidence>
<keyword evidence="3" id="KW-1185">Reference proteome</keyword>
<proteinExistence type="predicted"/>
<reference evidence="3" key="2">
    <citation type="submission" date="2015-01" db="EMBL/GenBank/DDBJ databases">
        <title>Evolutionary Origins and Diversification of the Mycorrhizal Mutualists.</title>
        <authorList>
            <consortium name="DOE Joint Genome Institute"/>
            <consortium name="Mycorrhizal Genomics Consortium"/>
            <person name="Kohler A."/>
            <person name="Kuo A."/>
            <person name="Nagy L.G."/>
            <person name="Floudas D."/>
            <person name="Copeland A."/>
            <person name="Barry K.W."/>
            <person name="Cichocki N."/>
            <person name="Veneault-Fourrey C."/>
            <person name="LaButti K."/>
            <person name="Lindquist E.A."/>
            <person name="Lipzen A."/>
            <person name="Lundell T."/>
            <person name="Morin E."/>
            <person name="Murat C."/>
            <person name="Riley R."/>
            <person name="Ohm R."/>
            <person name="Sun H."/>
            <person name="Tunlid A."/>
            <person name="Henrissat B."/>
            <person name="Grigoriev I.V."/>
            <person name="Hibbett D.S."/>
            <person name="Martin F."/>
        </authorList>
    </citation>
    <scope>NUCLEOTIDE SEQUENCE [LARGE SCALE GENOMIC DNA]</scope>
    <source>
        <strain evidence="3">F 1598</strain>
    </source>
</reference>